<proteinExistence type="predicted"/>
<feature type="region of interest" description="Disordered" evidence="2">
    <location>
        <begin position="179"/>
        <end position="201"/>
    </location>
</feature>
<reference evidence="3" key="1">
    <citation type="submission" date="2018-11" db="EMBL/GenBank/DDBJ databases">
        <authorList>
            <person name="Alioto T."/>
            <person name="Alioto T."/>
        </authorList>
    </citation>
    <scope>NUCLEOTIDE SEQUENCE</scope>
</reference>
<accession>A0A8B6EYD0</accession>
<dbReference type="EMBL" id="UYJE01005952">
    <property type="protein sequence ID" value="VDI41953.1"/>
    <property type="molecule type" value="Genomic_DNA"/>
</dbReference>
<dbReference type="OrthoDB" id="6041576at2759"/>
<sequence>MEVMDPYTNEKDIGIKMADILKRMNKTNTLLDELYKEFYKSRKHLLKQKDKFEKDLQQFRKQIDAYIDEAENKIREHFHDLYNQETEVLKQREVGVMSKKNSLHEWVNNVEEMARKELSLQSYVYMSKINNSFSVIEKHASKIERKFENVTLTFTISNDFQEFLKGLKLAYTQVKRTATAHDPEPSTAFPKTAKTNHVQEKDRSLQKVGEFRISNDTDFQSSSDIKLLHNGDIVVTNLNNRKLVVYDQNGLGKLEMELSHNPLCLATMPDDLVAMTLANERKVVILDLKTRMVHRQIKLEDECHGIAQTGHRLILNGKVKGLFVLNSDFEVENMIPDITGKLILCGRSDGTIIGGTLHCNNIYCIDIRGVKLFEISPPGLEYLNGISVSNDGDIYITGFLSNTLHRIDSDGENSCVVLNKDDGINLPRSICSCYSTKSIMVVNNDGRLIVTYNLK</sequence>
<organism evidence="3 4">
    <name type="scientific">Mytilus galloprovincialis</name>
    <name type="common">Mediterranean mussel</name>
    <dbReference type="NCBI Taxonomy" id="29158"/>
    <lineage>
        <taxon>Eukaryota</taxon>
        <taxon>Metazoa</taxon>
        <taxon>Spiralia</taxon>
        <taxon>Lophotrochozoa</taxon>
        <taxon>Mollusca</taxon>
        <taxon>Bivalvia</taxon>
        <taxon>Autobranchia</taxon>
        <taxon>Pteriomorphia</taxon>
        <taxon>Mytilida</taxon>
        <taxon>Mytiloidea</taxon>
        <taxon>Mytilidae</taxon>
        <taxon>Mytilinae</taxon>
        <taxon>Mytilus</taxon>
    </lineage>
</organism>
<dbReference type="Gene3D" id="2.120.10.30">
    <property type="entry name" value="TolB, C-terminal domain"/>
    <property type="match status" value="1"/>
</dbReference>
<evidence type="ECO:0000256" key="1">
    <source>
        <dbReference type="SAM" id="Coils"/>
    </source>
</evidence>
<protein>
    <submittedName>
        <fullName evidence="3">Uncharacterized protein</fullName>
    </submittedName>
</protein>
<evidence type="ECO:0000313" key="4">
    <source>
        <dbReference type="Proteomes" id="UP000596742"/>
    </source>
</evidence>
<dbReference type="Proteomes" id="UP000596742">
    <property type="component" value="Unassembled WGS sequence"/>
</dbReference>
<evidence type="ECO:0000313" key="3">
    <source>
        <dbReference type="EMBL" id="VDI41953.1"/>
    </source>
</evidence>
<name>A0A8B6EYD0_MYTGA</name>
<gene>
    <name evidence="3" type="ORF">MGAL_10B042703</name>
</gene>
<keyword evidence="1" id="KW-0175">Coiled coil</keyword>
<keyword evidence="4" id="KW-1185">Reference proteome</keyword>
<dbReference type="InterPro" id="IPR011042">
    <property type="entry name" value="6-blade_b-propeller_TolB-like"/>
</dbReference>
<evidence type="ECO:0000256" key="2">
    <source>
        <dbReference type="SAM" id="MobiDB-lite"/>
    </source>
</evidence>
<comment type="caution">
    <text evidence="3">The sequence shown here is derived from an EMBL/GenBank/DDBJ whole genome shotgun (WGS) entry which is preliminary data.</text>
</comment>
<dbReference type="SUPFAM" id="SSF63829">
    <property type="entry name" value="Calcium-dependent phosphotriesterase"/>
    <property type="match status" value="1"/>
</dbReference>
<dbReference type="AlphaFoldDB" id="A0A8B6EYD0"/>
<feature type="coiled-coil region" evidence="1">
    <location>
        <begin position="42"/>
        <end position="87"/>
    </location>
</feature>